<dbReference type="STRING" id="84029.CROST_37660"/>
<evidence type="ECO:0000313" key="6">
    <source>
        <dbReference type="EMBL" id="URZ12084.1"/>
    </source>
</evidence>
<dbReference type="RefSeq" id="WP_077832108.1">
    <property type="nucleotide sequence ID" value="NZ_CP096983.1"/>
</dbReference>
<dbReference type="SUPFAM" id="SSF56801">
    <property type="entry name" value="Acetyl-CoA synthetase-like"/>
    <property type="match status" value="1"/>
</dbReference>
<evidence type="ECO:0000256" key="1">
    <source>
        <dbReference type="ARBA" id="ARBA00001957"/>
    </source>
</evidence>
<dbReference type="InterPro" id="IPR020845">
    <property type="entry name" value="AMP-binding_CS"/>
</dbReference>
<proteinExistence type="inferred from homology"/>
<evidence type="ECO:0000256" key="4">
    <source>
        <dbReference type="ARBA" id="ARBA00022553"/>
    </source>
</evidence>
<dbReference type="FunFam" id="3.40.50.980:FF:000001">
    <property type="entry name" value="Non-ribosomal peptide synthetase"/>
    <property type="match status" value="1"/>
</dbReference>
<dbReference type="KEGG" id="crw:CROST_028010"/>
<dbReference type="GO" id="GO:0017000">
    <property type="term" value="P:antibiotic biosynthetic process"/>
    <property type="evidence" value="ECO:0007669"/>
    <property type="project" value="UniProtKB-KW"/>
</dbReference>
<dbReference type="PANTHER" id="PTHR45398">
    <property type="match status" value="1"/>
</dbReference>
<evidence type="ECO:0000256" key="2">
    <source>
        <dbReference type="ARBA" id="ARBA00006432"/>
    </source>
</evidence>
<dbReference type="InterPro" id="IPR010060">
    <property type="entry name" value="NRPS_synth"/>
</dbReference>
<keyword evidence="4" id="KW-0597">Phosphoprotein</keyword>
<name>A0A1S8KZJ3_9CLOT</name>
<dbReference type="FunFam" id="3.40.50.12780:FF:000012">
    <property type="entry name" value="Non-ribosomal peptide synthetase"/>
    <property type="match status" value="1"/>
</dbReference>
<dbReference type="Pfam" id="PF13193">
    <property type="entry name" value="AMP-binding_C"/>
    <property type="match status" value="1"/>
</dbReference>
<dbReference type="GO" id="GO:0008610">
    <property type="term" value="P:lipid biosynthetic process"/>
    <property type="evidence" value="ECO:0007669"/>
    <property type="project" value="UniProtKB-ARBA"/>
</dbReference>
<protein>
    <submittedName>
        <fullName evidence="6">Tyrocidine synthase 2</fullName>
    </submittedName>
</protein>
<keyword evidence="5" id="KW-0045">Antibiotic biosynthesis</keyword>
<dbReference type="Gene3D" id="1.10.1200.10">
    <property type="entry name" value="ACP-like"/>
    <property type="match status" value="1"/>
</dbReference>
<dbReference type="Pfam" id="PF00501">
    <property type="entry name" value="AMP-binding"/>
    <property type="match status" value="1"/>
</dbReference>
<dbReference type="InterPro" id="IPR006162">
    <property type="entry name" value="Ppantetheine_attach_site"/>
</dbReference>
<evidence type="ECO:0000256" key="3">
    <source>
        <dbReference type="ARBA" id="ARBA00022450"/>
    </source>
</evidence>
<dbReference type="GO" id="GO:0003824">
    <property type="term" value="F:catalytic activity"/>
    <property type="evidence" value="ECO:0007669"/>
    <property type="project" value="InterPro"/>
</dbReference>
<dbReference type="PRINTS" id="PR00154">
    <property type="entry name" value="AMPBINDING"/>
</dbReference>
<dbReference type="SUPFAM" id="SSF52777">
    <property type="entry name" value="CoA-dependent acyltransferases"/>
    <property type="match status" value="4"/>
</dbReference>
<dbReference type="FunFam" id="2.30.38.10:FF:000001">
    <property type="entry name" value="Non-ribosomal peptide synthetase PvdI"/>
    <property type="match status" value="1"/>
</dbReference>
<dbReference type="Gene3D" id="3.30.300.30">
    <property type="match status" value="1"/>
</dbReference>
<dbReference type="PANTHER" id="PTHR45398:SF1">
    <property type="entry name" value="ENZYME, PUTATIVE (JCVI)-RELATED"/>
    <property type="match status" value="1"/>
</dbReference>
<dbReference type="Gene3D" id="3.30.559.10">
    <property type="entry name" value="Chloramphenicol acetyltransferase-like domain"/>
    <property type="match status" value="2"/>
</dbReference>
<dbReference type="NCBIfam" id="TIGR01720">
    <property type="entry name" value="NRPS-para261"/>
    <property type="match status" value="1"/>
</dbReference>
<dbReference type="Proteomes" id="UP000190951">
    <property type="component" value="Chromosome"/>
</dbReference>
<dbReference type="InterPro" id="IPR010071">
    <property type="entry name" value="AA_adenyl_dom"/>
</dbReference>
<dbReference type="Pfam" id="PF00668">
    <property type="entry name" value="Condensation"/>
    <property type="match status" value="2"/>
</dbReference>
<dbReference type="InterPro" id="IPR023213">
    <property type="entry name" value="CAT-like_dom_sf"/>
</dbReference>
<dbReference type="InterPro" id="IPR045851">
    <property type="entry name" value="AMP-bd_C_sf"/>
</dbReference>
<keyword evidence="3" id="KW-0596">Phosphopantetheine</keyword>
<dbReference type="Pfam" id="PF00550">
    <property type="entry name" value="PP-binding"/>
    <property type="match status" value="1"/>
</dbReference>
<evidence type="ECO:0000313" key="7">
    <source>
        <dbReference type="Proteomes" id="UP000190951"/>
    </source>
</evidence>
<dbReference type="InterPro" id="IPR000873">
    <property type="entry name" value="AMP-dep_synth/lig_dom"/>
</dbReference>
<dbReference type="PROSITE" id="PS50075">
    <property type="entry name" value="CARRIER"/>
    <property type="match status" value="1"/>
</dbReference>
<dbReference type="EMBL" id="CP096983">
    <property type="protein sequence ID" value="URZ12084.1"/>
    <property type="molecule type" value="Genomic_DNA"/>
</dbReference>
<comment type="similarity">
    <text evidence="2">Belongs to the ATP-dependent AMP-binding enzyme family.</text>
</comment>
<sequence length="1488" mass="174051">MQYKNKKYYNLTHPQKRIWYIDKINVDSPIHNIGGSLKIKDVVDVEKLKETLNLIIKNNDGLRLRMTEKSGQPFQYVSDYEEKDIDFMDFSYYEKPEEECEKWTTNLFEMSFKLEDNQLYYMAIYKINEKEYGVLVKIHHIIADGWSFSLIQDQICKIYSKLIKNEEINFEKIFSYIDFVKEEEGYLNSTRFIKNKEYWSNKFDDVDEEFLYKTSNNIEGKRKSFDIDNELSEKIKKFSEDKKCSLNTLFIMSLIIYINKTTYKKDIVIGTPVFNRWNKKQKNMIGMFTSTVPLKFNLDDKSSAKDLIKLINKELKLCFLNQKYPYDMLIRDLELGGKGYDSLFKMSVNYYNTKYVKEMNNVKFDVEEYYSGNQSYSMQLVVKEWEDNNITLNFDYKIKEYSDNEIQVMYNSIINIITEILSEEELKVMDVKLLNKKEINKKIYDFNSNISCYPNKTVYELIEKQAIKTPYNIALDFEGKKITYEQLNKKSNKIANYLQEKGIKRDQVVGIMAKHSIELVAAILGILKAGGAYMPIDPNYPIERVNYMLKDSKSTMLLTNYQVMEKLEFERSIINVNELNLELYSEENLKKVNGLRDLAYVIYTSGSTGKPKGVMIEHRGLTNYIWWAKKVYLKNENESMPLYSSISFDLTVTSIFTPLISGNKILIYEDDGEEFILYKILRENKATVIKLTPAHLTLLKDMDNRSSNIKRFIVGGEDLKVSLAKKIYDSFGNDIEIFNEYGPTETVVGCMIYKYDDKINKSVSVPIGKPADNVQIYILDKDFNPTLTGAVGDLYISGDGVARGYLNREELTNERFIENPFIKGSKMYKTGDTARYLENGLVEYVGRSDNQVKLRGYRIELGEIEKRLIENEAVKEAVVLLKDDSNQNKVLTAYVVLKKEVQVLELKKWLLSKLPKYMLPNNFIFIEELPLTINGKIDYKSFPKQMVSKDKFENTKSDVEEAVVKVMKEILGIQNISMKDNYYQLGGDSIKAIQISSKLKDLGLKVAIKDILNYEYIEEIAAAVKIEETCKSINQDDAEGEIYNIPIVNWFFNQSFLNENCYNQYVILECKEKLDTESVKIAVNKLLKHHDTLRINYSRKNNKLYYNNKYLKEDYIVNCFECTKNDEINDLISMANIEFDIERELLFNVTMFNMEDDRQKILFTAHHLIVDGISWRIILSDFATIINQLNCGKELKLPLKTYSFRDWSRELKNYSKKDFKEEKNYWDSLLDKKFIYPVDFDREEDRISTSKVFTDFLNEDITNVLIKKTNEIYSLELNEILIIGLVCAISKITGNKDIVIELERHGREVLNENIDVSRTVGWFTSMYPAYFRVEDKEIDAAIKALKEQLRDIPKYGFNYSVIKFLKHEIKELGDKYIRFNYLGDFDNVIDGKLLNLNNISFGLNSGKENNLTALMDIEVMIVNKKLQISITFSTNRFKEETIKDFINCYIRELKLIGDFCSNKDSKEFTPSDFDTVDISQEDLDSLFE</sequence>
<dbReference type="InterPro" id="IPR001242">
    <property type="entry name" value="Condensation_dom"/>
</dbReference>
<dbReference type="Gene3D" id="3.30.559.30">
    <property type="entry name" value="Nonribosomal peptide synthetase, condensation domain"/>
    <property type="match status" value="2"/>
</dbReference>
<organism evidence="6 7">
    <name type="scientific">Clostridium felsineum</name>
    <dbReference type="NCBI Taxonomy" id="36839"/>
    <lineage>
        <taxon>Bacteria</taxon>
        <taxon>Bacillati</taxon>
        <taxon>Bacillota</taxon>
        <taxon>Clostridia</taxon>
        <taxon>Eubacteriales</taxon>
        <taxon>Clostridiaceae</taxon>
        <taxon>Clostridium</taxon>
    </lineage>
</organism>
<comment type="cofactor">
    <cofactor evidence="1">
        <name>pantetheine 4'-phosphate</name>
        <dbReference type="ChEBI" id="CHEBI:47942"/>
    </cofactor>
</comment>
<dbReference type="Gene3D" id="2.30.38.10">
    <property type="entry name" value="Luciferase, Domain 3"/>
    <property type="match status" value="1"/>
</dbReference>
<evidence type="ECO:0000256" key="5">
    <source>
        <dbReference type="ARBA" id="ARBA00023194"/>
    </source>
</evidence>
<gene>
    <name evidence="6" type="primary">tycB_1</name>
    <name evidence="6" type="ORF">CROST_028010</name>
</gene>
<accession>A0A1S8KZJ3</accession>
<dbReference type="Gene3D" id="3.40.50.980">
    <property type="match status" value="2"/>
</dbReference>
<dbReference type="NCBIfam" id="TIGR01733">
    <property type="entry name" value="AA-adenyl-dom"/>
    <property type="match status" value="1"/>
</dbReference>
<reference evidence="6 7" key="1">
    <citation type="submission" date="2022-04" db="EMBL/GenBank/DDBJ databases">
        <title>Genome sequence of C. roseum typestrain.</title>
        <authorList>
            <person name="Poehlein A."/>
            <person name="Schoch T."/>
            <person name="Duerre P."/>
            <person name="Daniel R."/>
        </authorList>
    </citation>
    <scope>NUCLEOTIDE SEQUENCE [LARGE SCALE GENOMIC DNA]</scope>
    <source>
        <strain evidence="6 7">DSM 7320</strain>
    </source>
</reference>
<dbReference type="PROSITE" id="PS00455">
    <property type="entry name" value="AMP_BINDING"/>
    <property type="match status" value="1"/>
</dbReference>
<dbReference type="InterPro" id="IPR009081">
    <property type="entry name" value="PP-bd_ACP"/>
</dbReference>
<dbReference type="InterPro" id="IPR036736">
    <property type="entry name" value="ACP-like_sf"/>
</dbReference>
<dbReference type="InterPro" id="IPR025110">
    <property type="entry name" value="AMP-bd_C"/>
</dbReference>
<dbReference type="PROSITE" id="PS00012">
    <property type="entry name" value="PHOSPHOPANTETHEINE"/>
    <property type="match status" value="1"/>
</dbReference>
<dbReference type="SUPFAM" id="SSF47336">
    <property type="entry name" value="ACP-like"/>
    <property type="match status" value="1"/>
</dbReference>
<dbReference type="InterPro" id="IPR020459">
    <property type="entry name" value="AMP-binding"/>
</dbReference>
<keyword evidence="7" id="KW-1185">Reference proteome</keyword>